<keyword evidence="2" id="KW-1185">Reference proteome</keyword>
<proteinExistence type="predicted"/>
<reference evidence="1 2" key="1">
    <citation type="journal article" date="2021" name="Front. Genet.">
        <title>Chromosome-Level Genome Assembly Reveals Significant Gene Expansion in the Toll and IMD Signaling Pathways of Dendrolimus kikuchii.</title>
        <authorList>
            <person name="Zhou J."/>
            <person name="Wu P."/>
            <person name="Xiong Z."/>
            <person name="Liu N."/>
            <person name="Zhao N."/>
            <person name="Ji M."/>
            <person name="Qiu Y."/>
            <person name="Yang B."/>
        </authorList>
    </citation>
    <scope>NUCLEOTIDE SEQUENCE [LARGE SCALE GENOMIC DNA]</scope>
    <source>
        <strain evidence="1">Ann1</strain>
    </source>
</reference>
<comment type="caution">
    <text evidence="1">The sequence shown here is derived from an EMBL/GenBank/DDBJ whole genome shotgun (WGS) entry which is preliminary data.</text>
</comment>
<sequence length="1581" mass="180869">MEYVYIDNDLEPEFEWDYLDQLQQDLADDYNFKDSSRKKRHTDTNIFNTTIQYTENNIKDLKHQLTPDSIQNALEYDNSEKSAVKATYDIDSKIGNLLENVYTKRKINTDTKSLSYESNTDRQDSYDVNFNLLKHSSIKHQDDRYARDPQKAATDKINTITTSKFNSKTTKPKDYTKYTPYDLSEHNVEITLINFENNLSTEYMTEFEPIHFDIKENVPNIPDLKKENDLKTIKETLSSDLDAMKTYLNSKTIHNKLLYSEGNKDFNNAMYNTNFQGPNILQEYVKKYSSKTSEVTGVQKFNNDSTSKMHKRQSMTDKPFSERVASEETSTNNFKENNPKTAMYKDDELSFNSITDLSFKTNPDHSSTVGSAVFMTRPMLDGNITHEFDDAFSKPEKHTTNPKATTEHCTETSTEQIEDILLIEPTLFDDKIYYDSSLKDIIPKIFKTKESKSDLKVGKRDVGTETFTARDVAALEVIVDLMKTNPNVVAQTPTFNLGKLAKSLKTDTKRVTNAIQVHIAVPYDVSDRKRSLEPLRVRKVFSAKMSSPVDLEYQVNSFEEPTPTTIFSRTIQFENEQIPPGMYLLVDNGVLKGNFALKPVKNFYLPNLQQRYINNVTDKIATTSVSKYTGKVTLSKDMVSAFNQQLLELFKQMADNETETQIIHPSLSSNDDRNKRSDVGSKMNQNTNNSSTRTTIIESTKVRNKTQLSSPTNYTTKIGRNKRYSFEHNDGNKNIISPHDGYNVDKSKVTTHNPSDDSVSLLGPINWDKIKQYFGHDRVCSCKCRVNKTLCKACAASDAVIGELIFEFDNLAKFMKDHCTEIQTYFWMNPTGGQKLRDSVHKLDKSLHDYYKRVKGKCQGKTCKTFTTYIDKRDNKQVPIDFLNHLENLATDVEKATKYIRCYDKSLIDKGDNLVHSINDCVLRRSGRDDEDLTTIKNVYALDNINVNIICKADTTKAFEMISASHFETIPVTESDPILDFDYDEKYNSKTKFKRKKLFAHPKKSKINKLFTYYVDKTTESFDIKKREVNNQIEVPLNSDAGGNFWNDYINRNKESGIIEEDKQDISKVGVTIVKTTNKGNCSTVTTIIKDANNTSVTTEAAIDAAPNRNIIELIRLFSDTKTADQFTSINIKKNITTRKPKTKKTKPKKTHIHKTTKNNTQKTNSSTTTTLKIPTKPTVNVTSKHLKSLVTELSNITEIIDASTPTTKTSKKSNNPFQKIKSATLDFLQNIEKGNFILDEKTLKTTPGRLKNDIEKDTNEYIFTDTMISNITTVANPTIVIIQDYDDLNDEIKNIDADFNHNLQHNDNNQLAAIHKDFKRLNTETNIEISTANDFNSHFDHSLDTTISVNNEVLFDDLDDKIVNNNTYSITKIDDEIKNEKYRNLLLSIIDFQRERLNDEWQKYLYSTNGRQSFEDYGFIDLKSDINLNQKASSHTSTVFGDYDILRGLKSLELPDPEPSPASNGSRLLDFVHKFGMKIVPRPKDQKVVEEVSTKSDDVKKVKAKKLWNKKKLKISPKSTDSSTSRSTTRIVNMSLLNDTKPEKEIKAASSEKDDKDSQIIEHGQWKEKNKPPLPPIDFN</sequence>
<protein>
    <submittedName>
        <fullName evidence="1">Uncharacterized protein</fullName>
    </submittedName>
</protein>
<evidence type="ECO:0000313" key="2">
    <source>
        <dbReference type="Proteomes" id="UP000824533"/>
    </source>
</evidence>
<dbReference type="EMBL" id="CM034414">
    <property type="protein sequence ID" value="KAJ0170364.1"/>
    <property type="molecule type" value="Genomic_DNA"/>
</dbReference>
<organism evidence="1 2">
    <name type="scientific">Dendrolimus kikuchii</name>
    <dbReference type="NCBI Taxonomy" id="765133"/>
    <lineage>
        <taxon>Eukaryota</taxon>
        <taxon>Metazoa</taxon>
        <taxon>Ecdysozoa</taxon>
        <taxon>Arthropoda</taxon>
        <taxon>Hexapoda</taxon>
        <taxon>Insecta</taxon>
        <taxon>Pterygota</taxon>
        <taxon>Neoptera</taxon>
        <taxon>Endopterygota</taxon>
        <taxon>Lepidoptera</taxon>
        <taxon>Glossata</taxon>
        <taxon>Ditrysia</taxon>
        <taxon>Bombycoidea</taxon>
        <taxon>Lasiocampidae</taxon>
        <taxon>Dendrolimus</taxon>
    </lineage>
</organism>
<dbReference type="Proteomes" id="UP000824533">
    <property type="component" value="Linkage Group LG28"/>
</dbReference>
<gene>
    <name evidence="1" type="ORF">K1T71_014292</name>
</gene>
<evidence type="ECO:0000313" key="1">
    <source>
        <dbReference type="EMBL" id="KAJ0170364.1"/>
    </source>
</evidence>
<accession>A0ACC1CFV7</accession>
<name>A0ACC1CFV7_9NEOP</name>